<gene>
    <name evidence="2" type="ORF">MIT9_P0260</name>
</gene>
<evidence type="ECO:0000313" key="3">
    <source>
        <dbReference type="Proteomes" id="UP001321825"/>
    </source>
</evidence>
<dbReference type="InterPro" id="IPR029044">
    <property type="entry name" value="Nucleotide-diphossugar_trans"/>
</dbReference>
<dbReference type="Proteomes" id="UP001321825">
    <property type="component" value="Chromosome"/>
</dbReference>
<dbReference type="PANTHER" id="PTHR22916:SF3">
    <property type="entry name" value="UDP-GLCNAC:BETAGAL BETA-1,3-N-ACETYLGLUCOSAMINYLTRANSFERASE-LIKE PROTEIN 1"/>
    <property type="match status" value="1"/>
</dbReference>
<evidence type="ECO:0000313" key="2">
    <source>
        <dbReference type="EMBL" id="BCX80686.1"/>
    </source>
</evidence>
<evidence type="ECO:0000259" key="1">
    <source>
        <dbReference type="Pfam" id="PF00535"/>
    </source>
</evidence>
<dbReference type="RefSeq" id="WP_317705647.1">
    <property type="nucleotide sequence ID" value="NZ_AP024714.1"/>
</dbReference>
<accession>A0AAU9CGK4</accession>
<dbReference type="Pfam" id="PF00535">
    <property type="entry name" value="Glycos_transf_2"/>
    <property type="match status" value="1"/>
</dbReference>
<name>A0AAU9CGK4_9GAMM</name>
<dbReference type="PANTHER" id="PTHR22916">
    <property type="entry name" value="GLYCOSYLTRANSFERASE"/>
    <property type="match status" value="1"/>
</dbReference>
<dbReference type="Gene3D" id="3.90.550.10">
    <property type="entry name" value="Spore Coat Polysaccharide Biosynthesis Protein SpsA, Chain A"/>
    <property type="match status" value="1"/>
</dbReference>
<dbReference type="KEGG" id="mcau:MIT9_P0260"/>
<reference evidence="3" key="1">
    <citation type="journal article" date="2024" name="Int. J. Syst. Evol. Microbiol.">
        <title>Methylomarinovum tepidoasis sp. nov., a moderately thermophilic methanotroph of the family Methylothermaceae isolated from a deep-sea hydrothermal field.</title>
        <authorList>
            <person name="Hirayama H."/>
            <person name="Takaki Y."/>
            <person name="Abe M."/>
            <person name="Miyazaki M."/>
            <person name="Uematsu K."/>
            <person name="Matsui Y."/>
            <person name="Takai K."/>
        </authorList>
    </citation>
    <scope>NUCLEOTIDE SEQUENCE [LARGE SCALE GENOMIC DNA]</scope>
    <source>
        <strain evidence="3">IT-9</strain>
    </source>
</reference>
<dbReference type="GO" id="GO:0016758">
    <property type="term" value="F:hexosyltransferase activity"/>
    <property type="evidence" value="ECO:0007669"/>
    <property type="project" value="UniProtKB-ARBA"/>
</dbReference>
<dbReference type="CDD" id="cd06433">
    <property type="entry name" value="GT_2_WfgS_like"/>
    <property type="match status" value="1"/>
</dbReference>
<proteinExistence type="predicted"/>
<dbReference type="InterPro" id="IPR001173">
    <property type="entry name" value="Glyco_trans_2-like"/>
</dbReference>
<dbReference type="AlphaFoldDB" id="A0AAU9CGK4"/>
<protein>
    <submittedName>
        <fullName evidence="2">Glycosyltransferase</fullName>
    </submittedName>
</protein>
<dbReference type="EMBL" id="AP024714">
    <property type="protein sequence ID" value="BCX80686.1"/>
    <property type="molecule type" value="Genomic_DNA"/>
</dbReference>
<sequence length="279" mass="31983">MSPKISVITAVFNGAETIEKCIESVHRQTYGNREHIIIDGGSTDGTVDILERHTPKLAYWVSEPDRGIYDAWNKALIHARGDWICFLGADDFLWDAKAMEKIIPYLQEAYRKSVKLVCGKVAVCDKSNNCLFYKNDSPGRIKKAMWSSMSIYHQGLLHHRSWFDKYGCFDSSFCVSGDYELLIRGWSDEEVIYADDVVFSGMGLGGVSSTHKGRMIIMRETWKIHRMHRIMPSAVFLSMVFGNYLRSIMISIMGERCCYFLLDAKRKLMGQPPYWSKLV</sequence>
<organism evidence="2 3">
    <name type="scientific">Methylomarinovum caldicuralii</name>
    <dbReference type="NCBI Taxonomy" id="438856"/>
    <lineage>
        <taxon>Bacteria</taxon>
        <taxon>Pseudomonadati</taxon>
        <taxon>Pseudomonadota</taxon>
        <taxon>Gammaproteobacteria</taxon>
        <taxon>Methylococcales</taxon>
        <taxon>Methylothermaceae</taxon>
        <taxon>Methylomarinovum</taxon>
    </lineage>
</organism>
<feature type="domain" description="Glycosyltransferase 2-like" evidence="1">
    <location>
        <begin position="6"/>
        <end position="112"/>
    </location>
</feature>
<dbReference type="SUPFAM" id="SSF53448">
    <property type="entry name" value="Nucleotide-diphospho-sugar transferases"/>
    <property type="match status" value="1"/>
</dbReference>
<keyword evidence="3" id="KW-1185">Reference proteome</keyword>